<dbReference type="InterPro" id="IPR011009">
    <property type="entry name" value="Kinase-like_dom_sf"/>
</dbReference>
<protein>
    <submittedName>
        <fullName evidence="2">Phosphotransferase family protein</fullName>
    </submittedName>
</protein>
<dbReference type="Gene3D" id="3.90.1200.10">
    <property type="match status" value="1"/>
</dbReference>
<evidence type="ECO:0000313" key="2">
    <source>
        <dbReference type="EMBL" id="MBF4160808.1"/>
    </source>
</evidence>
<dbReference type="InterPro" id="IPR002575">
    <property type="entry name" value="Aminoglycoside_PTrfase"/>
</dbReference>
<dbReference type="InterPro" id="IPR051678">
    <property type="entry name" value="AGP_Transferase"/>
</dbReference>
<dbReference type="AlphaFoldDB" id="A0A930Y9W9"/>
<name>A0A930Y9W9_9ACTN</name>
<comment type="caution">
    <text evidence="2">The sequence shown here is derived from an EMBL/GenBank/DDBJ whole genome shotgun (WGS) entry which is preliminary data.</text>
</comment>
<dbReference type="PANTHER" id="PTHR21310">
    <property type="entry name" value="AMINOGLYCOSIDE PHOSPHOTRANSFERASE-RELATED-RELATED"/>
    <property type="match status" value="1"/>
</dbReference>
<keyword evidence="3" id="KW-1185">Reference proteome</keyword>
<proteinExistence type="predicted"/>
<dbReference type="Pfam" id="PF01636">
    <property type="entry name" value="APH"/>
    <property type="match status" value="1"/>
</dbReference>
<dbReference type="SUPFAM" id="SSF56112">
    <property type="entry name" value="Protein kinase-like (PK-like)"/>
    <property type="match status" value="1"/>
</dbReference>
<dbReference type="CDD" id="cd05154">
    <property type="entry name" value="ACAD10_11_N-like"/>
    <property type="match status" value="1"/>
</dbReference>
<evidence type="ECO:0000259" key="1">
    <source>
        <dbReference type="Pfam" id="PF01636"/>
    </source>
</evidence>
<reference evidence="2" key="1">
    <citation type="submission" date="2020-11" db="EMBL/GenBank/DDBJ databases">
        <title>Nocardioides sp. CBS4Y-1, whole genome shotgun sequence.</title>
        <authorList>
            <person name="Tuo L."/>
        </authorList>
    </citation>
    <scope>NUCLEOTIDE SEQUENCE</scope>
    <source>
        <strain evidence="2">CBS4Y-1</strain>
    </source>
</reference>
<dbReference type="RefSeq" id="WP_194501983.1">
    <property type="nucleotide sequence ID" value="NZ_JADIVZ010000001.1"/>
</dbReference>
<accession>A0A930Y9W9</accession>
<gene>
    <name evidence="2" type="ORF">ISG29_03845</name>
</gene>
<dbReference type="Gene3D" id="3.30.200.20">
    <property type="entry name" value="Phosphorylase Kinase, domain 1"/>
    <property type="match status" value="1"/>
</dbReference>
<sequence>MTTGRTGLDPGAFADWWRSHDARVEAPVAVTGLGRGMSNVTARAVDARGRVVVLRRAPLGAVLKSAHDTAREFRILQALAATEVPAPRALFLIEDPRVADVPVMGMEMVEGLTIDDVATARRLEEAQRARVGASVVDALARLHDLDLKGVGLADLASHEPYAPRQLRRWRRQIADGPMPAPPGLVELSERLGRAVPPQHEVTLVHADCHLANVAVDAQGRVAALFDWELCTLGEPLADVGTTLAYWPEAGDADPPGPYPQTTLPGFSTRAELAQRYETATGRDTGALAFWECFGAWRIAAIYKGVLERRVSRGELSRDQALADPLIPDMLARAARPAAEAGL</sequence>
<feature type="domain" description="Aminoglycoside phosphotransferase" evidence="1">
    <location>
        <begin position="30"/>
        <end position="267"/>
    </location>
</feature>
<dbReference type="PANTHER" id="PTHR21310:SF40">
    <property type="entry name" value="AMINOGLYCOSIDE PHOSPHOTRANSFERASE DOMAIN-CONTAINING PROTEIN-RELATED"/>
    <property type="match status" value="1"/>
</dbReference>
<dbReference type="InterPro" id="IPR041726">
    <property type="entry name" value="ACAD10_11_N"/>
</dbReference>
<dbReference type="Proteomes" id="UP000656804">
    <property type="component" value="Unassembled WGS sequence"/>
</dbReference>
<dbReference type="EMBL" id="JADIVZ010000001">
    <property type="protein sequence ID" value="MBF4160808.1"/>
    <property type="molecule type" value="Genomic_DNA"/>
</dbReference>
<evidence type="ECO:0000313" key="3">
    <source>
        <dbReference type="Proteomes" id="UP000656804"/>
    </source>
</evidence>
<organism evidence="2 3">
    <name type="scientific">Nocardioides acrostichi</name>
    <dbReference type="NCBI Taxonomy" id="2784339"/>
    <lineage>
        <taxon>Bacteria</taxon>
        <taxon>Bacillati</taxon>
        <taxon>Actinomycetota</taxon>
        <taxon>Actinomycetes</taxon>
        <taxon>Propionibacteriales</taxon>
        <taxon>Nocardioidaceae</taxon>
        <taxon>Nocardioides</taxon>
    </lineage>
</organism>